<dbReference type="RefSeq" id="XP_014148640.1">
    <property type="nucleotide sequence ID" value="XM_014293165.1"/>
</dbReference>
<evidence type="ECO:0000256" key="8">
    <source>
        <dbReference type="ARBA" id="ARBA00023098"/>
    </source>
</evidence>
<evidence type="ECO:0000313" key="14">
    <source>
        <dbReference type="EMBL" id="KNC74738.1"/>
    </source>
</evidence>
<dbReference type="eggNOG" id="KOG2895">
    <property type="taxonomic scope" value="Eukaryota"/>
</dbReference>
<evidence type="ECO:0000256" key="13">
    <source>
        <dbReference type="SAM" id="Phobius"/>
    </source>
</evidence>
<keyword evidence="15" id="KW-1185">Reference proteome</keyword>
<evidence type="ECO:0000256" key="10">
    <source>
        <dbReference type="ARBA" id="ARBA00023209"/>
    </source>
</evidence>
<dbReference type="EMBL" id="KQ244129">
    <property type="protein sequence ID" value="KNC74738.1"/>
    <property type="molecule type" value="Genomic_DNA"/>
</dbReference>
<evidence type="ECO:0000256" key="1">
    <source>
        <dbReference type="ARBA" id="ARBA00004141"/>
    </source>
</evidence>
<dbReference type="OrthoDB" id="406287at2759"/>
<comment type="similarity">
    <text evidence="2">Belongs to the GPC1 family.</text>
</comment>
<evidence type="ECO:0000256" key="5">
    <source>
        <dbReference type="ARBA" id="ARBA00022679"/>
    </source>
</evidence>
<comment type="subcellular location">
    <subcellularLocation>
        <location evidence="1">Membrane</location>
        <topology evidence="1">Multi-pass membrane protein</topology>
    </subcellularLocation>
</comment>
<proteinExistence type="inferred from homology"/>
<feature type="transmembrane region" description="Helical" evidence="13">
    <location>
        <begin position="76"/>
        <end position="95"/>
    </location>
</feature>
<evidence type="ECO:0000256" key="4">
    <source>
        <dbReference type="ARBA" id="ARBA00022516"/>
    </source>
</evidence>
<evidence type="ECO:0000256" key="12">
    <source>
        <dbReference type="ARBA" id="ARBA00023315"/>
    </source>
</evidence>
<reference evidence="14 15" key="1">
    <citation type="submission" date="2011-02" db="EMBL/GenBank/DDBJ databases">
        <title>The Genome Sequence of Sphaeroforma arctica JP610.</title>
        <authorList>
            <consortium name="The Broad Institute Genome Sequencing Platform"/>
            <person name="Russ C."/>
            <person name="Cuomo C."/>
            <person name="Young S.K."/>
            <person name="Zeng Q."/>
            <person name="Gargeya S."/>
            <person name="Alvarado L."/>
            <person name="Berlin A."/>
            <person name="Chapman S.B."/>
            <person name="Chen Z."/>
            <person name="Freedman E."/>
            <person name="Gellesch M."/>
            <person name="Goldberg J."/>
            <person name="Griggs A."/>
            <person name="Gujja S."/>
            <person name="Heilman E."/>
            <person name="Heiman D."/>
            <person name="Howarth C."/>
            <person name="Mehta T."/>
            <person name="Neiman D."/>
            <person name="Pearson M."/>
            <person name="Roberts A."/>
            <person name="Saif S."/>
            <person name="Shea T."/>
            <person name="Shenoy N."/>
            <person name="Sisk P."/>
            <person name="Stolte C."/>
            <person name="Sykes S."/>
            <person name="White J."/>
            <person name="Yandava C."/>
            <person name="Burger G."/>
            <person name="Gray M.W."/>
            <person name="Holland P.W.H."/>
            <person name="King N."/>
            <person name="Lang F.B.F."/>
            <person name="Roger A.J."/>
            <person name="Ruiz-Trillo I."/>
            <person name="Haas B."/>
            <person name="Nusbaum C."/>
            <person name="Birren B."/>
        </authorList>
    </citation>
    <scope>NUCLEOTIDE SEQUENCE [LARGE SCALE GENOMIC DNA]</scope>
    <source>
        <strain evidence="14 15">JP610</strain>
    </source>
</reference>
<dbReference type="GeneID" id="25913229"/>
<organism evidence="14 15">
    <name type="scientific">Sphaeroforma arctica JP610</name>
    <dbReference type="NCBI Taxonomy" id="667725"/>
    <lineage>
        <taxon>Eukaryota</taxon>
        <taxon>Ichthyosporea</taxon>
        <taxon>Ichthyophonida</taxon>
        <taxon>Sphaeroforma</taxon>
    </lineage>
</organism>
<keyword evidence="6 13" id="KW-0812">Transmembrane</keyword>
<evidence type="ECO:0000256" key="9">
    <source>
        <dbReference type="ARBA" id="ARBA00023136"/>
    </source>
</evidence>
<feature type="transmembrane region" description="Helical" evidence="13">
    <location>
        <begin position="101"/>
        <end position="123"/>
    </location>
</feature>
<sequence>TYAVCADEACEPDLWQVVAIPTAAFIVHEVYYFFVVGVVKRKKMQEGEYLTSFKFLQKHGLPGKVINVFGESLAPAFYVFLNGVYASLTIAPAYFLWRYYWLNVVFLCVMVSISLWNGASFYVEVFTRKHEEYTRMGNWDIKQAETKEKEKRKQKKKQ</sequence>
<evidence type="ECO:0000256" key="7">
    <source>
        <dbReference type="ARBA" id="ARBA00022989"/>
    </source>
</evidence>
<dbReference type="GO" id="GO:0016020">
    <property type="term" value="C:membrane"/>
    <property type="evidence" value="ECO:0007669"/>
    <property type="project" value="UniProtKB-SubCell"/>
</dbReference>
<dbReference type="PANTHER" id="PTHR31201">
    <property type="entry name" value="OS01G0585100 PROTEIN"/>
    <property type="match status" value="1"/>
</dbReference>
<keyword evidence="4" id="KW-0444">Lipid biosynthesis</keyword>
<evidence type="ECO:0000256" key="6">
    <source>
        <dbReference type="ARBA" id="ARBA00022692"/>
    </source>
</evidence>
<dbReference type="AlphaFoldDB" id="A0A0L0FFB3"/>
<name>A0A0L0FFB3_9EUKA</name>
<evidence type="ECO:0000313" key="15">
    <source>
        <dbReference type="Proteomes" id="UP000054560"/>
    </source>
</evidence>
<keyword evidence="9 13" id="KW-0472">Membrane</keyword>
<keyword evidence="7 13" id="KW-1133">Transmembrane helix</keyword>
<evidence type="ECO:0000256" key="2">
    <source>
        <dbReference type="ARBA" id="ARBA00006675"/>
    </source>
</evidence>
<evidence type="ECO:0000256" key="3">
    <source>
        <dbReference type="ARBA" id="ARBA00019082"/>
    </source>
</evidence>
<evidence type="ECO:0000256" key="11">
    <source>
        <dbReference type="ARBA" id="ARBA00023264"/>
    </source>
</evidence>
<keyword evidence="10" id="KW-0594">Phospholipid biosynthesis</keyword>
<keyword evidence="12" id="KW-0012">Acyltransferase</keyword>
<feature type="transmembrane region" description="Helical" evidence="13">
    <location>
        <begin position="18"/>
        <end position="39"/>
    </location>
</feature>
<accession>A0A0L0FFB3</accession>
<gene>
    <name evidence="14" type="ORF">SARC_12725</name>
</gene>
<keyword evidence="11" id="KW-1208">Phospholipid metabolism</keyword>
<dbReference type="PANTHER" id="PTHR31201:SF1">
    <property type="entry name" value="GLYCEROPHOSPHOCHOLINE ACYLTRANSFERASE 1"/>
    <property type="match status" value="1"/>
</dbReference>
<feature type="non-terminal residue" evidence="14">
    <location>
        <position position="1"/>
    </location>
</feature>
<keyword evidence="5" id="KW-0808">Transferase</keyword>
<keyword evidence="8" id="KW-0443">Lipid metabolism</keyword>
<dbReference type="GO" id="GO:0016746">
    <property type="term" value="F:acyltransferase activity"/>
    <property type="evidence" value="ECO:0007669"/>
    <property type="project" value="UniProtKB-KW"/>
</dbReference>
<protein>
    <recommendedName>
        <fullName evidence="3">Glycerophosphocholine acyltransferase 1</fullName>
    </recommendedName>
</protein>
<dbReference type="Proteomes" id="UP000054560">
    <property type="component" value="Unassembled WGS sequence"/>
</dbReference>
<dbReference type="GO" id="GO:0006656">
    <property type="term" value="P:phosphatidylcholine biosynthetic process"/>
    <property type="evidence" value="ECO:0007669"/>
    <property type="project" value="TreeGrafter"/>
</dbReference>
<dbReference type="InterPro" id="IPR021261">
    <property type="entry name" value="GPCAT"/>
</dbReference>